<proteinExistence type="predicted"/>
<protein>
    <submittedName>
        <fullName evidence="1">Uncharacterized protein</fullName>
    </submittedName>
</protein>
<feature type="non-terminal residue" evidence="1">
    <location>
        <position position="1"/>
    </location>
</feature>
<dbReference type="AlphaFoldDB" id="T1CN05"/>
<organism evidence="1">
    <name type="scientific">mine drainage metagenome</name>
    <dbReference type="NCBI Taxonomy" id="410659"/>
    <lineage>
        <taxon>unclassified sequences</taxon>
        <taxon>metagenomes</taxon>
        <taxon>ecological metagenomes</taxon>
    </lineage>
</organism>
<dbReference type="EMBL" id="AUZX01004604">
    <property type="protein sequence ID" value="EQD70360.1"/>
    <property type="molecule type" value="Genomic_DNA"/>
</dbReference>
<comment type="caution">
    <text evidence="1">The sequence shown here is derived from an EMBL/GenBank/DDBJ whole genome shotgun (WGS) entry which is preliminary data.</text>
</comment>
<reference evidence="1" key="1">
    <citation type="submission" date="2013-08" db="EMBL/GenBank/DDBJ databases">
        <authorList>
            <person name="Mendez C."/>
            <person name="Richter M."/>
            <person name="Ferrer M."/>
            <person name="Sanchez J."/>
        </authorList>
    </citation>
    <scope>NUCLEOTIDE SEQUENCE</scope>
</reference>
<evidence type="ECO:0000313" key="1">
    <source>
        <dbReference type="EMBL" id="EQD70360.1"/>
    </source>
</evidence>
<name>T1CN05_9ZZZZ</name>
<reference evidence="1" key="2">
    <citation type="journal article" date="2014" name="ISME J.">
        <title>Microbial stratification in low pH oxic and suboxic macroscopic growths along an acid mine drainage.</title>
        <authorList>
            <person name="Mendez-Garcia C."/>
            <person name="Mesa V."/>
            <person name="Sprenger R.R."/>
            <person name="Richter M."/>
            <person name="Diez M.S."/>
            <person name="Solano J."/>
            <person name="Bargiela R."/>
            <person name="Golyshina O.V."/>
            <person name="Manteca A."/>
            <person name="Ramos J.L."/>
            <person name="Gallego J.R."/>
            <person name="Llorente I."/>
            <person name="Martins Dos Santos V.A."/>
            <person name="Jensen O.N."/>
            <person name="Pelaez A.I."/>
            <person name="Sanchez J."/>
            <person name="Ferrer M."/>
        </authorList>
    </citation>
    <scope>NUCLEOTIDE SEQUENCE</scope>
</reference>
<sequence length="74" mass="8087">LKRGLITVAGARNYGVVLNQDFSLDEDATAELRSQLLKSRPGLEVFNRGGEIVDLKERCEAETGLIAPIDPVFT</sequence>
<gene>
    <name evidence="1" type="ORF">B1A_06327</name>
</gene>
<accession>T1CN05</accession>